<comment type="similarity">
    <text evidence="2 10">Belongs to the gluconokinase GntK/GntV family.</text>
</comment>
<evidence type="ECO:0000256" key="4">
    <source>
        <dbReference type="ARBA" id="ARBA00022679"/>
    </source>
</evidence>
<dbReference type="Gene3D" id="3.40.50.300">
    <property type="entry name" value="P-loop containing nucleotide triphosphate hydrolases"/>
    <property type="match status" value="1"/>
</dbReference>
<keyword evidence="4 10" id="KW-0808">Transferase</keyword>
<comment type="pathway">
    <text evidence="1">Carbohydrate acid metabolism.</text>
</comment>
<accession>A0A086ZK04</accession>
<evidence type="ECO:0000313" key="12">
    <source>
        <dbReference type="Proteomes" id="UP000029096"/>
    </source>
</evidence>
<name>A0A086ZK04_9BIFI</name>
<dbReference type="GO" id="GO:0005524">
    <property type="term" value="F:ATP binding"/>
    <property type="evidence" value="ECO:0007669"/>
    <property type="project" value="UniProtKB-KW"/>
</dbReference>
<dbReference type="Pfam" id="PF13671">
    <property type="entry name" value="AAA_33"/>
    <property type="match status" value="1"/>
</dbReference>
<keyword evidence="12" id="KW-1185">Reference proteome</keyword>
<dbReference type="AlphaFoldDB" id="A0A086ZK04"/>
<dbReference type="EMBL" id="JGYP01000001">
    <property type="protein sequence ID" value="KFI46854.1"/>
    <property type="molecule type" value="Genomic_DNA"/>
</dbReference>
<dbReference type="InterPro" id="IPR027417">
    <property type="entry name" value="P-loop_NTPase"/>
</dbReference>
<dbReference type="GO" id="GO:0005737">
    <property type="term" value="C:cytoplasm"/>
    <property type="evidence" value="ECO:0007669"/>
    <property type="project" value="TreeGrafter"/>
</dbReference>
<dbReference type="SUPFAM" id="SSF52540">
    <property type="entry name" value="P-loop containing nucleoside triphosphate hydrolases"/>
    <property type="match status" value="1"/>
</dbReference>
<comment type="caution">
    <text evidence="11">The sequence shown here is derived from an EMBL/GenBank/DDBJ whole genome shotgun (WGS) entry which is preliminary data.</text>
</comment>
<dbReference type="FunFam" id="3.40.50.300:FF:000522">
    <property type="entry name" value="Gluconokinase"/>
    <property type="match status" value="1"/>
</dbReference>
<dbReference type="PANTHER" id="PTHR43442">
    <property type="entry name" value="GLUCONOKINASE-RELATED"/>
    <property type="match status" value="1"/>
</dbReference>
<evidence type="ECO:0000256" key="10">
    <source>
        <dbReference type="RuleBase" id="RU363066"/>
    </source>
</evidence>
<evidence type="ECO:0000256" key="5">
    <source>
        <dbReference type="ARBA" id="ARBA00022741"/>
    </source>
</evidence>
<dbReference type="Proteomes" id="UP000029096">
    <property type="component" value="Unassembled WGS sequence"/>
</dbReference>
<comment type="catalytic activity">
    <reaction evidence="9 10">
        <text>D-gluconate + ATP = 6-phospho-D-gluconate + ADP + H(+)</text>
        <dbReference type="Rhea" id="RHEA:19433"/>
        <dbReference type="ChEBI" id="CHEBI:15378"/>
        <dbReference type="ChEBI" id="CHEBI:18391"/>
        <dbReference type="ChEBI" id="CHEBI:30616"/>
        <dbReference type="ChEBI" id="CHEBI:58759"/>
        <dbReference type="ChEBI" id="CHEBI:456216"/>
        <dbReference type="EC" id="2.7.1.12"/>
    </reaction>
</comment>
<keyword evidence="6 10" id="KW-0418">Kinase</keyword>
<keyword evidence="8" id="KW-0311">Gluconate utilization</keyword>
<dbReference type="OrthoDB" id="9795716at2"/>
<keyword evidence="7 10" id="KW-0067">ATP-binding</keyword>
<organism evidence="11 12">
    <name type="scientific">Bifidobacterium bohemicum DSM 22767</name>
    <dbReference type="NCBI Taxonomy" id="1437606"/>
    <lineage>
        <taxon>Bacteria</taxon>
        <taxon>Bacillati</taxon>
        <taxon>Actinomycetota</taxon>
        <taxon>Actinomycetes</taxon>
        <taxon>Bifidobacteriales</taxon>
        <taxon>Bifidobacteriaceae</taxon>
        <taxon>Bifidobacterium</taxon>
    </lineage>
</organism>
<dbReference type="eggNOG" id="COG3265">
    <property type="taxonomic scope" value="Bacteria"/>
</dbReference>
<dbReference type="RefSeq" id="WP_033520713.1">
    <property type="nucleotide sequence ID" value="NZ_JDUS01000001.1"/>
</dbReference>
<sequence>MSFHVVIMGVAGCGKTTVAEAVRDQLGYVMAEGDDFHSQANVDKMSHGIPLTDEDRWPWLASINTWMADHDAKGESTVVSCSALKKSYRDVLRKQINVFFVHLSGSQELIGERLAKRKGHYMPSSLLPSQFADLEPLQDGETGVEVSVNGSPEEVERRVLAGIKQYCAEQGK</sequence>
<dbReference type="GO" id="GO:0046316">
    <property type="term" value="F:gluconokinase activity"/>
    <property type="evidence" value="ECO:0007669"/>
    <property type="project" value="UniProtKB-EC"/>
</dbReference>
<evidence type="ECO:0000256" key="6">
    <source>
        <dbReference type="ARBA" id="ARBA00022777"/>
    </source>
</evidence>
<evidence type="ECO:0000256" key="1">
    <source>
        <dbReference type="ARBA" id="ARBA00004761"/>
    </source>
</evidence>
<dbReference type="STRING" id="1437606.BBOH_0328"/>
<evidence type="ECO:0000313" key="11">
    <source>
        <dbReference type="EMBL" id="KFI46854.1"/>
    </source>
</evidence>
<evidence type="ECO:0000256" key="8">
    <source>
        <dbReference type="ARBA" id="ARBA00023064"/>
    </source>
</evidence>
<reference evidence="11 12" key="1">
    <citation type="submission" date="2014-03" db="EMBL/GenBank/DDBJ databases">
        <title>Genomics of Bifidobacteria.</title>
        <authorList>
            <person name="Ventura M."/>
            <person name="Milani C."/>
            <person name="Lugli G.A."/>
        </authorList>
    </citation>
    <scope>NUCLEOTIDE SEQUENCE [LARGE SCALE GENOMIC DNA]</scope>
    <source>
        <strain evidence="11 12">DSM 22767</strain>
    </source>
</reference>
<protein>
    <recommendedName>
        <fullName evidence="3 10">Gluconokinase</fullName>
        <ecNumber evidence="3 10">2.7.1.12</ecNumber>
    </recommendedName>
</protein>
<dbReference type="InterPro" id="IPR006001">
    <property type="entry name" value="Therm_gnt_kin"/>
</dbReference>
<evidence type="ECO:0000256" key="7">
    <source>
        <dbReference type="ARBA" id="ARBA00022840"/>
    </source>
</evidence>
<dbReference type="CDD" id="cd02021">
    <property type="entry name" value="GntK"/>
    <property type="match status" value="1"/>
</dbReference>
<dbReference type="GO" id="GO:0019521">
    <property type="term" value="P:D-gluconate metabolic process"/>
    <property type="evidence" value="ECO:0007669"/>
    <property type="project" value="UniProtKB-KW"/>
</dbReference>
<proteinExistence type="inferred from homology"/>
<dbReference type="NCBIfam" id="TIGR01313">
    <property type="entry name" value="therm_gnt_kin"/>
    <property type="match status" value="1"/>
</dbReference>
<evidence type="ECO:0000256" key="9">
    <source>
        <dbReference type="ARBA" id="ARBA00048090"/>
    </source>
</evidence>
<evidence type="ECO:0000256" key="2">
    <source>
        <dbReference type="ARBA" id="ARBA00008420"/>
    </source>
</evidence>
<evidence type="ECO:0000256" key="3">
    <source>
        <dbReference type="ARBA" id="ARBA00012054"/>
    </source>
</evidence>
<keyword evidence="5 10" id="KW-0547">Nucleotide-binding</keyword>
<dbReference type="EC" id="2.7.1.12" evidence="3 10"/>
<gene>
    <name evidence="11" type="ORF">BBOH_0328</name>
</gene>
<dbReference type="PANTHER" id="PTHR43442:SF3">
    <property type="entry name" value="GLUCONOKINASE-RELATED"/>
    <property type="match status" value="1"/>
</dbReference>